<accession>A0A7Z7IFW8</accession>
<dbReference type="AlphaFoldDB" id="A0A7Z7IFW8"/>
<evidence type="ECO:0000259" key="1">
    <source>
        <dbReference type="Pfam" id="PF00561"/>
    </source>
</evidence>
<dbReference type="InterPro" id="IPR000639">
    <property type="entry name" value="Epox_hydrolase-like"/>
</dbReference>
<name>A0A7Z7IFW8_9BURK</name>
<evidence type="ECO:0000313" key="3">
    <source>
        <dbReference type="Proteomes" id="UP000219522"/>
    </source>
</evidence>
<dbReference type="Proteomes" id="UP000219522">
    <property type="component" value="Unassembled WGS sequence"/>
</dbReference>
<organism evidence="2 3">
    <name type="scientific">Caballeronia arationis</name>
    <dbReference type="NCBI Taxonomy" id="1777142"/>
    <lineage>
        <taxon>Bacteria</taxon>
        <taxon>Pseudomonadati</taxon>
        <taxon>Pseudomonadota</taxon>
        <taxon>Betaproteobacteria</taxon>
        <taxon>Burkholderiales</taxon>
        <taxon>Burkholderiaceae</taxon>
        <taxon>Caballeronia</taxon>
    </lineage>
</organism>
<feature type="domain" description="AB hydrolase-1" evidence="1">
    <location>
        <begin position="35"/>
        <end position="269"/>
    </location>
</feature>
<dbReference type="SUPFAM" id="SSF53474">
    <property type="entry name" value="alpha/beta-Hydrolases"/>
    <property type="match status" value="1"/>
</dbReference>
<dbReference type="PANTHER" id="PTHR43194:SF2">
    <property type="entry name" value="PEROXISOMAL MEMBRANE PROTEIN LPX1"/>
    <property type="match status" value="1"/>
</dbReference>
<dbReference type="PANTHER" id="PTHR43194">
    <property type="entry name" value="HYDROLASE ALPHA/BETA FOLD FAMILY"/>
    <property type="match status" value="1"/>
</dbReference>
<dbReference type="Gene3D" id="3.40.50.1820">
    <property type="entry name" value="alpha/beta hydrolase"/>
    <property type="match status" value="1"/>
</dbReference>
<dbReference type="EMBL" id="OCSU01000003">
    <property type="protein sequence ID" value="SOE89166.1"/>
    <property type="molecule type" value="Genomic_DNA"/>
</dbReference>
<gene>
    <name evidence="2" type="ORF">SAMN05446927_7832</name>
</gene>
<evidence type="ECO:0000313" key="2">
    <source>
        <dbReference type="EMBL" id="SOE89166.1"/>
    </source>
</evidence>
<dbReference type="RefSeq" id="WP_200822494.1">
    <property type="nucleotide sequence ID" value="NZ_FCOG02000017.1"/>
</dbReference>
<comment type="caution">
    <text evidence="2">The sequence shown here is derived from an EMBL/GenBank/DDBJ whole genome shotgun (WGS) entry which is preliminary data.</text>
</comment>
<dbReference type="Pfam" id="PF00561">
    <property type="entry name" value="Abhydrolase_1"/>
    <property type="match status" value="1"/>
</dbReference>
<dbReference type="PRINTS" id="PR00412">
    <property type="entry name" value="EPOXHYDRLASE"/>
</dbReference>
<sequence length="296" mass="32325">MRIESGHPNGLHTERIATGDGLTLAATVSGEHGRPAVILLHGGGQTRHSWRGTVRTLGALGYHALAFDARGHGDSDWSARSDYSYDRLADDLLTVASTMAPSPLVIGASMGGMTAFHAVGRNQASFARAMVLVDIAPRIDPEGLKRVSDFLNGYRDGFANIEEAADAVAAYNPHRPRPRDPRGLMKNLRLRDDGRLHWHWDPSFFRERSDERREKHAQSLLDMCSNITIPALLVRGAQSDVVTTKGIDELRARLPQLEVGTVPGAGHMIAGDRNEAFNGAIMPFIERHAPLPRISP</sequence>
<dbReference type="InterPro" id="IPR000073">
    <property type="entry name" value="AB_hydrolase_1"/>
</dbReference>
<protein>
    <submittedName>
        <fullName evidence="2">Pimeloyl-ACP methyl ester carboxylesterase</fullName>
    </submittedName>
</protein>
<dbReference type="InterPro" id="IPR029058">
    <property type="entry name" value="AB_hydrolase_fold"/>
</dbReference>
<proteinExistence type="predicted"/>
<keyword evidence="3" id="KW-1185">Reference proteome</keyword>
<dbReference type="InterPro" id="IPR050228">
    <property type="entry name" value="Carboxylesterase_BioH"/>
</dbReference>
<reference evidence="2 3" key="1">
    <citation type="submission" date="2017-09" db="EMBL/GenBank/DDBJ databases">
        <authorList>
            <person name="Varghese N."/>
            <person name="Submissions S."/>
        </authorList>
    </citation>
    <scope>NUCLEOTIDE SEQUENCE [LARGE SCALE GENOMIC DNA]</scope>
    <source>
        <strain evidence="2 3">OK806</strain>
    </source>
</reference>
<dbReference type="GO" id="GO:0003824">
    <property type="term" value="F:catalytic activity"/>
    <property type="evidence" value="ECO:0007669"/>
    <property type="project" value="InterPro"/>
</dbReference>